<keyword evidence="2" id="KW-0255">Endonuclease</keyword>
<dbReference type="InterPro" id="IPR047971">
    <property type="entry name" value="ExeM-like"/>
</dbReference>
<comment type="caution">
    <text evidence="2">The sequence shown here is derived from an EMBL/GenBank/DDBJ whole genome shotgun (WGS) entry which is preliminary data.</text>
</comment>
<dbReference type="GO" id="GO:0004519">
    <property type="term" value="F:endonuclease activity"/>
    <property type="evidence" value="ECO:0007669"/>
    <property type="project" value="UniProtKB-KW"/>
</dbReference>
<dbReference type="Gene3D" id="2.60.40.1260">
    <property type="entry name" value="Lamin Tail domain"/>
    <property type="match status" value="1"/>
</dbReference>
<protein>
    <submittedName>
        <fullName evidence="2">ExeM/NucH family extracellular endonuclease</fullName>
    </submittedName>
</protein>
<dbReference type="SUPFAM" id="SSF74853">
    <property type="entry name" value="Lamin A/C globular tail domain"/>
    <property type="match status" value="1"/>
</dbReference>
<dbReference type="NCBIfam" id="NF033681">
    <property type="entry name" value="ExeM_NucH_DNase"/>
    <property type="match status" value="1"/>
</dbReference>
<dbReference type="InterPro" id="IPR005135">
    <property type="entry name" value="Endo/exonuclease/phosphatase"/>
</dbReference>
<reference evidence="2" key="1">
    <citation type="journal article" date="2020" name="mSystems">
        <title>Genome- and Community-Level Interaction Insights into Carbon Utilization and Element Cycling Functions of Hydrothermarchaeota in Hydrothermal Sediment.</title>
        <authorList>
            <person name="Zhou Z."/>
            <person name="Liu Y."/>
            <person name="Xu W."/>
            <person name="Pan J."/>
            <person name="Luo Z.H."/>
            <person name="Li M."/>
        </authorList>
    </citation>
    <scope>NUCLEOTIDE SEQUENCE [LARGE SCALE GENOMIC DNA]</scope>
    <source>
        <strain evidence="2">SpSt-556</strain>
    </source>
</reference>
<feature type="domain" description="LTD" evidence="1">
    <location>
        <begin position="1"/>
        <end position="138"/>
    </location>
</feature>
<evidence type="ECO:0000259" key="1">
    <source>
        <dbReference type="PROSITE" id="PS51841"/>
    </source>
</evidence>
<dbReference type="InterPro" id="IPR036415">
    <property type="entry name" value="Lamin_tail_dom_sf"/>
</dbReference>
<proteinExistence type="predicted"/>
<dbReference type="InterPro" id="IPR036691">
    <property type="entry name" value="Endo/exonu/phosph_ase_sf"/>
</dbReference>
<accession>A0A7C4L0D1</accession>
<sequence>MVCIRPAVVNAVSDTVIISQIYGGGGNSGADYKNDYIELFNRGTTPVNLNGWSVQYASASGSTWQVTPLSGVLQPGQYYLIQQASGSGGTLDLPAPDAIGSIAMSATSGKVALVNSQTALSDTCPKNAMIIDFVGYGTANCAEGRPAPTLSNRTAAQRVQNGCQDSDDNLVDFSIAAPFPRNSTFTAADCSIVPQIIPIYTIQGATESSPLEGDIVTTSGVVIGDFEGSDSLRGFYLQDPIGDNNPLTSDGIFVYRGDSADSVQIGQTVRVSGTVREAFGQTQLDLSEMIILDSEFTSIQPISVSLPFSSSAEPERYEGMLVRFDQTLTVTDTYFLGRFGQVTLSSGGRLYQPTQLTLPGESAIFLQQANDLNRILLDDASQVQNPDPIPFGRGGQPLTAENTLRSGDTISSLSGVMTYTWGGHSASPNAWRIRPIGAMAADLPNFQPANQRPTEPPVMESRLRIASMNTYNYFNTFTNCRAGLNGAAVACRGANSPVEFERQATKLVSALRALDADVIALMEVENDGYAAESALANLTMRLNDTMPPEKQYAIVDVDSASGKINALGTDAVRVALLYRRAVVTPLATAVLDSRAFVYGRDSSPRNRVSLLQAFAENSTGEQFLVNVNHLKSKGSPCDTPDAGDGQGNCSVVRLNAVRELVNWLKTAPTGISDPDILILGDLNAYAREDALAWLEQSGYTNLIPYFNGLQSYSYVFEGQAGALDHALASATLVSQISAAAEWHINADEPVVLDYNLEYKSAGQQDILYDPDPFRSSDHDPLIIGLNLNSRQWSIYLPMISR</sequence>
<dbReference type="SUPFAM" id="SSF56219">
    <property type="entry name" value="DNase I-like"/>
    <property type="match status" value="1"/>
</dbReference>
<dbReference type="AlphaFoldDB" id="A0A7C4L0D1"/>
<dbReference type="EMBL" id="DSXR01000115">
    <property type="protein sequence ID" value="HGS88146.1"/>
    <property type="molecule type" value="Genomic_DNA"/>
</dbReference>
<dbReference type="PANTHER" id="PTHR42834">
    <property type="entry name" value="ENDONUCLEASE/EXONUCLEASE/PHOSPHATASE FAMILY PROTEIN (AFU_ORTHOLOGUE AFUA_3G09210)"/>
    <property type="match status" value="1"/>
</dbReference>
<name>A0A7C4L0D1_9CHLR</name>
<evidence type="ECO:0000313" key="2">
    <source>
        <dbReference type="EMBL" id="HGS88146.1"/>
    </source>
</evidence>
<dbReference type="Pfam" id="PF00932">
    <property type="entry name" value="LTD"/>
    <property type="match status" value="1"/>
</dbReference>
<dbReference type="PANTHER" id="PTHR42834:SF1">
    <property type="entry name" value="ENDONUCLEASE_EXONUCLEASE_PHOSPHATASE FAMILY PROTEIN (AFU_ORTHOLOGUE AFUA_3G09210)"/>
    <property type="match status" value="1"/>
</dbReference>
<dbReference type="Pfam" id="PF03372">
    <property type="entry name" value="Exo_endo_phos"/>
    <property type="match status" value="1"/>
</dbReference>
<gene>
    <name evidence="2" type="ORF">ENT17_11090</name>
</gene>
<dbReference type="InterPro" id="IPR001322">
    <property type="entry name" value="Lamin_tail_dom"/>
</dbReference>
<dbReference type="CDD" id="cd10283">
    <property type="entry name" value="MnuA_DNase1-like"/>
    <property type="match status" value="1"/>
</dbReference>
<dbReference type="CDD" id="cd04486">
    <property type="entry name" value="YhcR_OBF_like"/>
    <property type="match status" value="1"/>
</dbReference>
<dbReference type="PROSITE" id="PS51841">
    <property type="entry name" value="LTD"/>
    <property type="match status" value="1"/>
</dbReference>
<organism evidence="2">
    <name type="scientific">Bellilinea caldifistulae</name>
    <dbReference type="NCBI Taxonomy" id="360411"/>
    <lineage>
        <taxon>Bacteria</taxon>
        <taxon>Bacillati</taxon>
        <taxon>Chloroflexota</taxon>
        <taxon>Anaerolineae</taxon>
        <taxon>Anaerolineales</taxon>
        <taxon>Anaerolineaceae</taxon>
        <taxon>Bellilinea</taxon>
    </lineage>
</organism>
<dbReference type="Gene3D" id="3.60.10.10">
    <property type="entry name" value="Endonuclease/exonuclease/phosphatase"/>
    <property type="match status" value="1"/>
</dbReference>
<keyword evidence="2" id="KW-0540">Nuclease</keyword>
<keyword evidence="2" id="KW-0378">Hydrolase</keyword>